<dbReference type="EMBL" id="JAMWDU010000008">
    <property type="protein sequence ID" value="MCP8888945.1"/>
    <property type="molecule type" value="Genomic_DNA"/>
</dbReference>
<keyword evidence="3" id="KW-1185">Reference proteome</keyword>
<protein>
    <submittedName>
        <fullName evidence="2">Ribbon-helix-helix domain-containing protein</fullName>
    </submittedName>
</protein>
<name>A0A9Q4ASA7_9HYPH</name>
<dbReference type="CDD" id="cd22233">
    <property type="entry name" value="RHH_CopAso-like"/>
    <property type="match status" value="1"/>
</dbReference>
<dbReference type="AlphaFoldDB" id="A0A9Q4ASA7"/>
<dbReference type="RefSeq" id="WP_254676096.1">
    <property type="nucleotide sequence ID" value="NZ_JAMWDU010000008.1"/>
</dbReference>
<organism evidence="2 3">
    <name type="scientific">Devosia ureilytica</name>
    <dbReference type="NCBI Taxonomy" id="2952754"/>
    <lineage>
        <taxon>Bacteria</taxon>
        <taxon>Pseudomonadati</taxon>
        <taxon>Pseudomonadota</taxon>
        <taxon>Alphaproteobacteria</taxon>
        <taxon>Hyphomicrobiales</taxon>
        <taxon>Devosiaceae</taxon>
        <taxon>Devosia</taxon>
    </lineage>
</organism>
<feature type="domain" description="Ribbon-helix-helix protein CopG" evidence="1">
    <location>
        <begin position="10"/>
        <end position="46"/>
    </location>
</feature>
<evidence type="ECO:0000313" key="2">
    <source>
        <dbReference type="EMBL" id="MCP8888945.1"/>
    </source>
</evidence>
<gene>
    <name evidence="2" type="ORF">NF348_17665</name>
</gene>
<accession>A0A9Q4ASA7</accession>
<dbReference type="InterPro" id="IPR002145">
    <property type="entry name" value="CopG"/>
</dbReference>
<comment type="caution">
    <text evidence="2">The sequence shown here is derived from an EMBL/GenBank/DDBJ whole genome shotgun (WGS) entry which is preliminary data.</text>
</comment>
<dbReference type="Pfam" id="PF01402">
    <property type="entry name" value="RHH_1"/>
    <property type="match status" value="1"/>
</dbReference>
<dbReference type="InterPro" id="IPR010985">
    <property type="entry name" value="Ribbon_hlx_hlx"/>
</dbReference>
<evidence type="ECO:0000259" key="1">
    <source>
        <dbReference type="Pfam" id="PF01402"/>
    </source>
</evidence>
<reference evidence="2" key="1">
    <citation type="submission" date="2022-06" db="EMBL/GenBank/DDBJ databases">
        <title>Devosia sp. XJ19-45 genome assembly.</title>
        <authorList>
            <person name="Li B."/>
            <person name="Cai M."/>
            <person name="Nie G."/>
            <person name="Li W."/>
        </authorList>
    </citation>
    <scope>NUCLEOTIDE SEQUENCE</scope>
    <source>
        <strain evidence="2">XJ19-45</strain>
    </source>
</reference>
<proteinExistence type="predicted"/>
<dbReference type="Proteomes" id="UP001060275">
    <property type="component" value="Unassembled WGS sequence"/>
</dbReference>
<sequence>MTNTPLSDPITMRLPLDVLKSVETIAAATERSRSWVIVRALRFYLAGEGREILEVAAGLRELEAGQGEDIDDVIADIEKIIRGDAA</sequence>
<evidence type="ECO:0000313" key="3">
    <source>
        <dbReference type="Proteomes" id="UP001060275"/>
    </source>
</evidence>
<dbReference type="SUPFAM" id="SSF47598">
    <property type="entry name" value="Ribbon-helix-helix"/>
    <property type="match status" value="1"/>
</dbReference>
<dbReference type="GO" id="GO:0006355">
    <property type="term" value="P:regulation of DNA-templated transcription"/>
    <property type="evidence" value="ECO:0007669"/>
    <property type="project" value="InterPro"/>
</dbReference>